<keyword evidence="2" id="KW-1185">Reference proteome</keyword>
<organism evidence="1 2">
    <name type="scientific">Avena sativa</name>
    <name type="common">Oat</name>
    <dbReference type="NCBI Taxonomy" id="4498"/>
    <lineage>
        <taxon>Eukaryota</taxon>
        <taxon>Viridiplantae</taxon>
        <taxon>Streptophyta</taxon>
        <taxon>Embryophyta</taxon>
        <taxon>Tracheophyta</taxon>
        <taxon>Spermatophyta</taxon>
        <taxon>Magnoliopsida</taxon>
        <taxon>Liliopsida</taxon>
        <taxon>Poales</taxon>
        <taxon>Poaceae</taxon>
        <taxon>BOP clade</taxon>
        <taxon>Pooideae</taxon>
        <taxon>Poodae</taxon>
        <taxon>Poeae</taxon>
        <taxon>Poeae Chloroplast Group 1 (Aveneae type)</taxon>
        <taxon>Aveninae</taxon>
        <taxon>Avena</taxon>
    </lineage>
</organism>
<protein>
    <submittedName>
        <fullName evidence="1">Uncharacterized protein</fullName>
    </submittedName>
</protein>
<reference evidence="1" key="2">
    <citation type="submission" date="2025-09" db="UniProtKB">
        <authorList>
            <consortium name="EnsemblPlants"/>
        </authorList>
    </citation>
    <scope>IDENTIFICATION</scope>
</reference>
<evidence type="ECO:0000313" key="2">
    <source>
        <dbReference type="Proteomes" id="UP001732700"/>
    </source>
</evidence>
<dbReference type="EnsemblPlants" id="AVESA.00010b.r2.3DG0567120.1">
    <property type="protein sequence ID" value="AVESA.00010b.r2.3DG0567120.1.CDS"/>
    <property type="gene ID" value="AVESA.00010b.r2.3DG0567120"/>
</dbReference>
<reference evidence="1" key="1">
    <citation type="submission" date="2021-05" db="EMBL/GenBank/DDBJ databases">
        <authorList>
            <person name="Scholz U."/>
            <person name="Mascher M."/>
            <person name="Fiebig A."/>
        </authorList>
    </citation>
    <scope>NUCLEOTIDE SEQUENCE [LARGE SCALE GENOMIC DNA]</scope>
</reference>
<dbReference type="Proteomes" id="UP001732700">
    <property type="component" value="Chromosome 3D"/>
</dbReference>
<name>A0ACD5W2Y7_AVESA</name>
<evidence type="ECO:0000313" key="1">
    <source>
        <dbReference type="EnsemblPlants" id="AVESA.00010b.r2.3DG0567120.1.CDS"/>
    </source>
</evidence>
<proteinExistence type="predicted"/>
<sequence>MSRADLEDPFSGCGKRFSYKHVRDNHEKSSVHVHVQEAHFCRNLMQCWHSINIRLEDNLELPQLMATAKSNFRRPFFFEVFATASWNIWKQRNALIFDNVTPSISAWSFSFKRDLFLLSYRMKDDLKSYLVAWLDVL</sequence>
<accession>A0ACD5W2Y7</accession>